<reference evidence="6" key="1">
    <citation type="submission" date="2017-09" db="EMBL/GenBank/DDBJ databases">
        <title>Depth-based differentiation of microbial function through sediment-hosted aquifers and enrichment of novel symbionts in the deep terrestrial subsurface.</title>
        <authorList>
            <person name="Probst A.J."/>
            <person name="Ladd B."/>
            <person name="Jarett J.K."/>
            <person name="Geller-Mcgrath D.E."/>
            <person name="Sieber C.M.K."/>
            <person name="Emerson J.B."/>
            <person name="Anantharaman K."/>
            <person name="Thomas B.C."/>
            <person name="Malmstrom R."/>
            <person name="Stieglmeier M."/>
            <person name="Klingl A."/>
            <person name="Woyke T."/>
            <person name="Ryan C.M."/>
            <person name="Banfield J.F."/>
        </authorList>
    </citation>
    <scope>NUCLEOTIDE SEQUENCE [LARGE SCALE GENOMIC DNA]</scope>
</reference>
<dbReference type="Pfam" id="PF01934">
    <property type="entry name" value="HepT-like"/>
    <property type="match status" value="1"/>
</dbReference>
<keyword evidence="2" id="KW-0540">Nuclease</keyword>
<name>A0A2M7SB54_9BACT</name>
<comment type="caution">
    <text evidence="5">The sequence shown here is derived from an EMBL/GenBank/DDBJ whole genome shotgun (WGS) entry which is preliminary data.</text>
</comment>
<dbReference type="InterPro" id="IPR008201">
    <property type="entry name" value="HepT-like"/>
</dbReference>
<dbReference type="GO" id="GO:0004540">
    <property type="term" value="F:RNA nuclease activity"/>
    <property type="evidence" value="ECO:0007669"/>
    <property type="project" value="InterPro"/>
</dbReference>
<evidence type="ECO:0000256" key="4">
    <source>
        <dbReference type="ARBA" id="ARBA00024207"/>
    </source>
</evidence>
<dbReference type="AlphaFoldDB" id="A0A2M7SB54"/>
<dbReference type="PANTHER" id="PTHR33397:SF3">
    <property type="entry name" value="MRNA NUCLEASE HEPT"/>
    <property type="match status" value="1"/>
</dbReference>
<dbReference type="InterPro" id="IPR037038">
    <property type="entry name" value="HepT-like_sf"/>
</dbReference>
<accession>A0A2M7SB54</accession>
<dbReference type="Proteomes" id="UP000229307">
    <property type="component" value="Unassembled WGS sequence"/>
</dbReference>
<dbReference type="NCBIfam" id="NF047751">
    <property type="entry name" value="HepT_toxin"/>
    <property type="match status" value="1"/>
</dbReference>
<dbReference type="InterPro" id="IPR052379">
    <property type="entry name" value="Type_VII_TA_RNase"/>
</dbReference>
<evidence type="ECO:0008006" key="7">
    <source>
        <dbReference type="Google" id="ProtNLM"/>
    </source>
</evidence>
<evidence type="ECO:0000313" key="6">
    <source>
        <dbReference type="Proteomes" id="UP000229307"/>
    </source>
</evidence>
<evidence type="ECO:0000313" key="5">
    <source>
        <dbReference type="EMBL" id="PIZ16762.1"/>
    </source>
</evidence>
<keyword evidence="3" id="KW-0378">Hydrolase</keyword>
<gene>
    <name evidence="5" type="ORF">COY52_06085</name>
</gene>
<evidence type="ECO:0000256" key="3">
    <source>
        <dbReference type="ARBA" id="ARBA00022801"/>
    </source>
</evidence>
<proteinExistence type="inferred from homology"/>
<organism evidence="5 6">
    <name type="scientific">Candidatus Desantisbacteria bacterium CG_4_10_14_0_8_um_filter_48_22</name>
    <dbReference type="NCBI Taxonomy" id="1974543"/>
    <lineage>
        <taxon>Bacteria</taxon>
        <taxon>Candidatus Desantisiibacteriota</taxon>
    </lineage>
</organism>
<evidence type="ECO:0000256" key="2">
    <source>
        <dbReference type="ARBA" id="ARBA00022722"/>
    </source>
</evidence>
<protein>
    <recommendedName>
        <fullName evidence="7">DUF86 domain-containing protein</fullName>
    </recommendedName>
</protein>
<dbReference type="GO" id="GO:0110001">
    <property type="term" value="C:toxin-antitoxin complex"/>
    <property type="evidence" value="ECO:0007669"/>
    <property type="project" value="InterPro"/>
</dbReference>
<dbReference type="EMBL" id="PFMR01000167">
    <property type="protein sequence ID" value="PIZ16762.1"/>
    <property type="molecule type" value="Genomic_DNA"/>
</dbReference>
<dbReference type="GO" id="GO:0016787">
    <property type="term" value="F:hydrolase activity"/>
    <property type="evidence" value="ECO:0007669"/>
    <property type="project" value="UniProtKB-KW"/>
</dbReference>
<keyword evidence="1" id="KW-1277">Toxin-antitoxin system</keyword>
<comment type="similarity">
    <text evidence="4">Belongs to the HepT RNase toxin family.</text>
</comment>
<dbReference type="PANTHER" id="PTHR33397">
    <property type="entry name" value="UPF0331 PROTEIN YUTE"/>
    <property type="match status" value="1"/>
</dbReference>
<dbReference type="Gene3D" id="1.20.120.580">
    <property type="entry name" value="bsu32300-like"/>
    <property type="match status" value="1"/>
</dbReference>
<sequence length="177" mass="20180">MNIDKVLVKRKFSLIISDMLRLKPMAKLTIKEYRAEFENEILAERYLERIIGRTIDVNYHSIAGLGNPPPKDYYESFVEMGELGIISIALAEKMAKASGLRNRLAHEYNGIDEKKVFESIKICLEGFARIYASGKQLFKESSALVPWLMSRESSLTVSVPEFTLINKGLKKWGLSLF</sequence>
<evidence type="ECO:0000256" key="1">
    <source>
        <dbReference type="ARBA" id="ARBA00022649"/>
    </source>
</evidence>